<evidence type="ECO:0000313" key="2">
    <source>
        <dbReference type="Proteomes" id="UP000236291"/>
    </source>
</evidence>
<dbReference type="EMBL" id="ASHM01066020">
    <property type="protein sequence ID" value="PNX91376.1"/>
    <property type="molecule type" value="Genomic_DNA"/>
</dbReference>
<sequence>MSQRKDQIGLIRMRGIHYVSIGELQDLKRRVYRRKQIENLTVEVFQSPFTLVALSPHRNIELI</sequence>
<protein>
    <submittedName>
        <fullName evidence="1">Uncharacterized protein</fullName>
    </submittedName>
</protein>
<dbReference type="AlphaFoldDB" id="A0A2K3MKS5"/>
<reference evidence="1 2" key="1">
    <citation type="journal article" date="2014" name="Am. J. Bot.">
        <title>Genome assembly and annotation for red clover (Trifolium pratense; Fabaceae).</title>
        <authorList>
            <person name="Istvanek J."/>
            <person name="Jaros M."/>
            <person name="Krenek A."/>
            <person name="Repkova J."/>
        </authorList>
    </citation>
    <scope>NUCLEOTIDE SEQUENCE [LARGE SCALE GENOMIC DNA]</scope>
    <source>
        <strain evidence="2">cv. Tatra</strain>
        <tissue evidence="1">Young leaves</tissue>
    </source>
</reference>
<name>A0A2K3MKS5_TRIPR</name>
<dbReference type="Proteomes" id="UP000236291">
    <property type="component" value="Unassembled WGS sequence"/>
</dbReference>
<accession>A0A2K3MKS5</accession>
<feature type="non-terminal residue" evidence="1">
    <location>
        <position position="63"/>
    </location>
</feature>
<evidence type="ECO:0000313" key="1">
    <source>
        <dbReference type="EMBL" id="PNX91376.1"/>
    </source>
</evidence>
<proteinExistence type="predicted"/>
<comment type="caution">
    <text evidence="1">The sequence shown here is derived from an EMBL/GenBank/DDBJ whole genome shotgun (WGS) entry which is preliminary data.</text>
</comment>
<reference evidence="1 2" key="2">
    <citation type="journal article" date="2017" name="Front. Plant Sci.">
        <title>Gene Classification and Mining of Molecular Markers Useful in Red Clover (Trifolium pratense) Breeding.</title>
        <authorList>
            <person name="Istvanek J."/>
            <person name="Dluhosova J."/>
            <person name="Dluhos P."/>
            <person name="Patkova L."/>
            <person name="Nedelnik J."/>
            <person name="Repkova J."/>
        </authorList>
    </citation>
    <scope>NUCLEOTIDE SEQUENCE [LARGE SCALE GENOMIC DNA]</scope>
    <source>
        <strain evidence="2">cv. Tatra</strain>
        <tissue evidence="1">Young leaves</tissue>
    </source>
</reference>
<organism evidence="1 2">
    <name type="scientific">Trifolium pratense</name>
    <name type="common">Red clover</name>
    <dbReference type="NCBI Taxonomy" id="57577"/>
    <lineage>
        <taxon>Eukaryota</taxon>
        <taxon>Viridiplantae</taxon>
        <taxon>Streptophyta</taxon>
        <taxon>Embryophyta</taxon>
        <taxon>Tracheophyta</taxon>
        <taxon>Spermatophyta</taxon>
        <taxon>Magnoliopsida</taxon>
        <taxon>eudicotyledons</taxon>
        <taxon>Gunneridae</taxon>
        <taxon>Pentapetalae</taxon>
        <taxon>rosids</taxon>
        <taxon>fabids</taxon>
        <taxon>Fabales</taxon>
        <taxon>Fabaceae</taxon>
        <taxon>Papilionoideae</taxon>
        <taxon>50 kb inversion clade</taxon>
        <taxon>NPAAA clade</taxon>
        <taxon>Hologalegina</taxon>
        <taxon>IRL clade</taxon>
        <taxon>Trifolieae</taxon>
        <taxon>Trifolium</taxon>
    </lineage>
</organism>
<gene>
    <name evidence="1" type="ORF">L195_g047506</name>
</gene>